<dbReference type="GO" id="GO:0016301">
    <property type="term" value="F:kinase activity"/>
    <property type="evidence" value="ECO:0007669"/>
    <property type="project" value="UniProtKB-KW"/>
</dbReference>
<dbReference type="EMBL" id="VMNH01000013">
    <property type="protein sequence ID" value="TVO73607.1"/>
    <property type="molecule type" value="Genomic_DNA"/>
</dbReference>
<dbReference type="SUPFAM" id="SSF53795">
    <property type="entry name" value="PEP carboxykinase-like"/>
    <property type="match status" value="1"/>
</dbReference>
<comment type="caution">
    <text evidence="1">The sequence shown here is derived from an EMBL/GenBank/DDBJ whole genome shotgun (WGS) entry which is preliminary data.</text>
</comment>
<name>A0A557S889_9GAMM</name>
<keyword evidence="2" id="KW-1185">Reference proteome</keyword>
<dbReference type="AlphaFoldDB" id="A0A557S889"/>
<proteinExistence type="predicted"/>
<keyword evidence="1" id="KW-0808">Transferase</keyword>
<evidence type="ECO:0000313" key="2">
    <source>
        <dbReference type="Proteomes" id="UP000316649"/>
    </source>
</evidence>
<dbReference type="NCBIfam" id="TIGR04352">
    <property type="entry name" value="HprK_rel_A"/>
    <property type="match status" value="1"/>
</dbReference>
<dbReference type="Gene3D" id="3.40.50.300">
    <property type="entry name" value="P-loop containing nucleotide triphosphate hydrolases"/>
    <property type="match status" value="1"/>
</dbReference>
<dbReference type="Proteomes" id="UP000316649">
    <property type="component" value="Unassembled WGS sequence"/>
</dbReference>
<dbReference type="InterPro" id="IPR027600">
    <property type="entry name" value="HprK-rel_A"/>
</dbReference>
<sequence length="302" mass="33671">MSALPFDHFSGFLKGEGIRIETGPFITRLQTKLTDVIENLALLYSDYPISTEAGFSDFHLDIHKPNSIRRWIHPQVNFTFDGITPFKPLPRPQAYAIFEWGLNWCISNYAHQYLIIHSAVLEKNGAAIVLPGIPGAGKSTLCAGLALSGWRLFSDEMALIEPSSGQLVSSPRPISLKNESINIIKNFSSSAVFGITINDTTKGSIAHLKPQIESIQRCKEKTTPRIIAFPKYRTGARTSLTPLTKSRAFMTLCENSFNYSIQGKLGFETIKSLISSCDCFEFEYSSLDEAIKTFDTLIEQME</sequence>
<evidence type="ECO:0000313" key="1">
    <source>
        <dbReference type="EMBL" id="TVO73607.1"/>
    </source>
</evidence>
<reference evidence="1 2" key="1">
    <citation type="submission" date="2019-07" db="EMBL/GenBank/DDBJ databases">
        <title>The pathways for chlorine oxyanion respiration interact through the shared metabolite chlorate.</title>
        <authorList>
            <person name="Barnum T.P."/>
            <person name="Cheng Y."/>
            <person name="Hill K.A."/>
            <person name="Lucas L.N."/>
            <person name="Carlson H.K."/>
            <person name="Coates J.D."/>
        </authorList>
    </citation>
    <scope>NUCLEOTIDE SEQUENCE [LARGE SCALE GENOMIC DNA]</scope>
    <source>
        <strain evidence="1 2">BK-1</strain>
    </source>
</reference>
<dbReference type="OrthoDB" id="4544211at2"/>
<organism evidence="1 2">
    <name type="scientific">Sedimenticola selenatireducens</name>
    <dbReference type="NCBI Taxonomy" id="191960"/>
    <lineage>
        <taxon>Bacteria</taxon>
        <taxon>Pseudomonadati</taxon>
        <taxon>Pseudomonadota</taxon>
        <taxon>Gammaproteobacteria</taxon>
        <taxon>Chromatiales</taxon>
        <taxon>Sedimenticolaceae</taxon>
        <taxon>Sedimenticola</taxon>
    </lineage>
</organism>
<gene>
    <name evidence="1" type="ORF">FHP88_11415</name>
</gene>
<accession>A0A557S889</accession>
<dbReference type="InterPro" id="IPR027417">
    <property type="entry name" value="P-loop_NTPase"/>
</dbReference>
<protein>
    <submittedName>
        <fullName evidence="1">HprK-related kinase A</fullName>
    </submittedName>
</protein>
<keyword evidence="1" id="KW-0418">Kinase</keyword>